<evidence type="ECO:0000313" key="3">
    <source>
        <dbReference type="Proteomes" id="UP000282674"/>
    </source>
</evidence>
<dbReference type="EMBL" id="RFFG01000002">
    <property type="protein sequence ID" value="RMI47641.1"/>
    <property type="molecule type" value="Genomic_DNA"/>
</dbReference>
<name>A0A3M2MDN8_9ACTN</name>
<evidence type="ECO:0000256" key="1">
    <source>
        <dbReference type="SAM" id="MobiDB-lite"/>
    </source>
</evidence>
<evidence type="ECO:0000313" key="2">
    <source>
        <dbReference type="EMBL" id="RMI47641.1"/>
    </source>
</evidence>
<reference evidence="2 3" key="1">
    <citation type="submission" date="2018-10" db="EMBL/GenBank/DDBJ databases">
        <title>Isolation from soil.</title>
        <authorList>
            <person name="Hu J."/>
        </authorList>
    </citation>
    <scope>NUCLEOTIDE SEQUENCE [LARGE SCALE GENOMIC DNA]</scope>
    <source>
        <strain evidence="2 3">NEAU-Ht49</strain>
    </source>
</reference>
<dbReference type="Proteomes" id="UP000282674">
    <property type="component" value="Unassembled WGS sequence"/>
</dbReference>
<comment type="caution">
    <text evidence="2">The sequence shown here is derived from an EMBL/GenBank/DDBJ whole genome shotgun (WGS) entry which is preliminary data.</text>
</comment>
<protein>
    <submittedName>
        <fullName evidence="2">Uncharacterized protein</fullName>
    </submittedName>
</protein>
<feature type="region of interest" description="Disordered" evidence="1">
    <location>
        <begin position="13"/>
        <end position="44"/>
    </location>
</feature>
<proteinExistence type="predicted"/>
<gene>
    <name evidence="2" type="ORF">EBO15_01710</name>
</gene>
<organism evidence="2 3">
    <name type="scientific">Actinomadura harenae</name>
    <dbReference type="NCBI Taxonomy" id="2483351"/>
    <lineage>
        <taxon>Bacteria</taxon>
        <taxon>Bacillati</taxon>
        <taxon>Actinomycetota</taxon>
        <taxon>Actinomycetes</taxon>
        <taxon>Streptosporangiales</taxon>
        <taxon>Thermomonosporaceae</taxon>
        <taxon>Actinomadura</taxon>
    </lineage>
</organism>
<accession>A0A3M2MDN8</accession>
<sequence length="78" mass="8354">MVIAWHHLVQWPGQAKARSGGPKGADGPPLRGFERPAQAEQSAAEMVELDGGALNPQSRGRCGLCTSSSMALLFRRPR</sequence>
<keyword evidence="3" id="KW-1185">Reference proteome</keyword>
<dbReference type="AlphaFoldDB" id="A0A3M2MDN8"/>